<organism evidence="1 2">
    <name type="scientific">Bacteroides fragilis str. 1007-1-F #10</name>
    <dbReference type="NCBI Taxonomy" id="1339295"/>
    <lineage>
        <taxon>Bacteria</taxon>
        <taxon>Pseudomonadati</taxon>
        <taxon>Bacteroidota</taxon>
        <taxon>Bacteroidia</taxon>
        <taxon>Bacteroidales</taxon>
        <taxon>Bacteroidaceae</taxon>
        <taxon>Bacteroides</taxon>
    </lineage>
</organism>
<evidence type="ECO:0000313" key="1">
    <source>
        <dbReference type="EMBL" id="EYA13607.1"/>
    </source>
</evidence>
<comment type="caution">
    <text evidence="1">The sequence shown here is derived from an EMBL/GenBank/DDBJ whole genome shotgun (WGS) entry which is preliminary data.</text>
</comment>
<dbReference type="EMBL" id="JGEA01000030">
    <property type="protein sequence ID" value="EYA13607.1"/>
    <property type="molecule type" value="Genomic_DNA"/>
</dbReference>
<evidence type="ECO:0000313" key="2">
    <source>
        <dbReference type="Proteomes" id="UP000022433"/>
    </source>
</evidence>
<gene>
    <name evidence="1" type="ORF">M104_3405</name>
</gene>
<name>A0AAN4MXF7_BACFG</name>
<accession>A0AAN4MXF7</accession>
<reference evidence="1 2" key="1">
    <citation type="submission" date="2014-02" db="EMBL/GenBank/DDBJ databases">
        <authorList>
            <person name="Sears C."/>
            <person name="Carroll K."/>
            <person name="Sack B.R."/>
            <person name="Qadri F."/>
            <person name="Myers L.L."/>
            <person name="Chung G.-T."/>
            <person name="Escheverria P."/>
            <person name="Fraser C.M."/>
            <person name="Sadzewicz L."/>
            <person name="Shefchek K.A."/>
            <person name="Tallon L."/>
            <person name="Das S.P."/>
            <person name="Daugherty S."/>
            <person name="Mongodin E.F."/>
        </authorList>
    </citation>
    <scope>NUCLEOTIDE SEQUENCE [LARGE SCALE GENOMIC DNA]</scope>
    <source>
        <strain evidence="1 2">1007-1-F #10</strain>
    </source>
</reference>
<sequence length="338" mass="38943">MKTITSKTILMLLTGAFLVLLFNSCTKDPVIPEDETKNKLHEDSAKVTVRLVECHLHADWNEIQTNGGPHQNPESPARHIKRIQDITYELKAGQGWTLAEGSQKKFYVQKNGEYKNQGRFTPAPVYLMFIYYYNAKGELMNNQFVENGQENIHQHFFTPENIKPTFDGQIEADDNDPQKLIDYLYVDTTPWDKTYHSGEAEITGRDNPVGLKGIIRFLKDRKEFDLKVRLYHGYESKKNPQTGTFDPFYKPSGVLIQRGTWDINLNLPVVVFWSREEFIDIDEEANLEKVGEDSLDEGSNRTVHSIMETFNLTWKEALEEFITYTYKAGDAEGGAIWL</sequence>
<dbReference type="Proteomes" id="UP000022433">
    <property type="component" value="Unassembled WGS sequence"/>
</dbReference>
<dbReference type="RefSeq" id="WP_032533743.1">
    <property type="nucleotide sequence ID" value="NZ_JGEA01000030.1"/>
</dbReference>
<proteinExistence type="predicted"/>
<dbReference type="AlphaFoldDB" id="A0AAN4MXF7"/>
<protein>
    <submittedName>
        <fullName evidence="1">Uncharacterized protein</fullName>
    </submittedName>
</protein>